<dbReference type="AlphaFoldDB" id="A0A916LGV5"/>
<organism evidence="1 2">
    <name type="scientific">Mycobacterium tuberculosis</name>
    <dbReference type="NCBI Taxonomy" id="1773"/>
    <lineage>
        <taxon>Bacteria</taxon>
        <taxon>Bacillati</taxon>
        <taxon>Actinomycetota</taxon>
        <taxon>Actinomycetes</taxon>
        <taxon>Mycobacteriales</taxon>
        <taxon>Mycobacteriaceae</taxon>
        <taxon>Mycobacterium</taxon>
        <taxon>Mycobacterium tuberculosis complex</taxon>
    </lineage>
</organism>
<gene>
    <name evidence="1" type="ORF">ERS007739_05200</name>
</gene>
<reference evidence="2" key="1">
    <citation type="submission" date="2015-03" db="EMBL/GenBank/DDBJ databases">
        <authorList>
            <consortium name="Pathogen Informatics"/>
        </authorList>
    </citation>
    <scope>NUCLEOTIDE SEQUENCE [LARGE SCALE GENOMIC DNA]</scope>
    <source>
        <strain evidence="2">N09902308</strain>
    </source>
</reference>
<protein>
    <submittedName>
        <fullName evidence="1">Uncharacterized protein</fullName>
    </submittedName>
</protein>
<dbReference type="Proteomes" id="UP000039021">
    <property type="component" value="Unassembled WGS sequence"/>
</dbReference>
<comment type="caution">
    <text evidence="1">The sequence shown here is derived from an EMBL/GenBank/DDBJ whole genome shotgun (WGS) entry which is preliminary data.</text>
</comment>
<name>A0A916LGV5_MYCTX</name>
<evidence type="ECO:0000313" key="2">
    <source>
        <dbReference type="Proteomes" id="UP000039021"/>
    </source>
</evidence>
<evidence type="ECO:0000313" key="1">
    <source>
        <dbReference type="EMBL" id="CPB33825.1"/>
    </source>
</evidence>
<dbReference type="EMBL" id="CSBK01003879">
    <property type="protein sequence ID" value="CPB33825.1"/>
    <property type="molecule type" value="Genomic_DNA"/>
</dbReference>
<proteinExistence type="predicted"/>
<accession>A0A916LGV5</accession>
<sequence>MQQHGCFGVAGVGVTARAGARAPSGVATFSAQQAYRSGQSADIAAVPVDEDQAPGPAGGRPAILHEQHRQGFSADRDRSSETLVFAAGAVGNGGRHQPFLLSNG</sequence>